<evidence type="ECO:0000313" key="4">
    <source>
        <dbReference type="Proteomes" id="UP000034127"/>
    </source>
</evidence>
<evidence type="ECO:0000313" key="3">
    <source>
        <dbReference type="EMBL" id="KKP65667.1"/>
    </source>
</evidence>
<proteinExistence type="predicted"/>
<keyword evidence="1" id="KW-0808">Transferase</keyword>
<dbReference type="InterPro" id="IPR004298">
    <property type="entry name" value="Nicotian_synth"/>
</dbReference>
<dbReference type="PANTHER" id="PTHR32266:SF12">
    <property type="entry name" value="NICOTIANAMINE SYNTHASE 3"/>
    <property type="match status" value="1"/>
</dbReference>
<reference evidence="3 4" key="1">
    <citation type="journal article" date="2015" name="Nature">
        <title>rRNA introns, odd ribosomes, and small enigmatic genomes across a large radiation of phyla.</title>
        <authorList>
            <person name="Brown C.T."/>
            <person name="Hug L.A."/>
            <person name="Thomas B.C."/>
            <person name="Sharon I."/>
            <person name="Castelle C.J."/>
            <person name="Singh A."/>
            <person name="Wilkins M.J."/>
            <person name="Williams K.H."/>
            <person name="Banfield J.F."/>
        </authorList>
    </citation>
    <scope>NUCLEOTIDE SEQUENCE [LARGE SCALE GENOMIC DNA]</scope>
</reference>
<organism evidence="3 4">
    <name type="scientific">Candidatus Roizmanbacteria bacterium GW2011_GWC2_35_12</name>
    <dbReference type="NCBI Taxonomy" id="1618485"/>
    <lineage>
        <taxon>Bacteria</taxon>
        <taxon>Candidatus Roizmaniibacteriota</taxon>
    </lineage>
</organism>
<comment type="caution">
    <text evidence="3">The sequence shown here is derived from an EMBL/GenBank/DDBJ whole genome shotgun (WGS) entry which is preliminary data.</text>
</comment>
<evidence type="ECO:0008006" key="5">
    <source>
        <dbReference type="Google" id="ProtNLM"/>
    </source>
</evidence>
<dbReference type="GO" id="GO:0030410">
    <property type="term" value="F:nicotianamine synthase activity"/>
    <property type="evidence" value="ECO:0007669"/>
    <property type="project" value="InterPro"/>
</dbReference>
<dbReference type="PANTHER" id="PTHR32266">
    <property type="entry name" value="NICOTIANAMINE SYNTHASE 3"/>
    <property type="match status" value="1"/>
</dbReference>
<dbReference type="Proteomes" id="UP000034127">
    <property type="component" value="Unassembled WGS sequence"/>
</dbReference>
<dbReference type="PROSITE" id="PS51142">
    <property type="entry name" value="NAS"/>
    <property type="match status" value="1"/>
</dbReference>
<dbReference type="GO" id="GO:0030418">
    <property type="term" value="P:nicotianamine biosynthetic process"/>
    <property type="evidence" value="ECO:0007669"/>
    <property type="project" value="InterPro"/>
</dbReference>
<dbReference type="InterPro" id="IPR029063">
    <property type="entry name" value="SAM-dependent_MTases_sf"/>
</dbReference>
<dbReference type="SUPFAM" id="SSF53335">
    <property type="entry name" value="S-adenosyl-L-methionine-dependent methyltransferases"/>
    <property type="match status" value="1"/>
</dbReference>
<accession>A0A0G0EEA8</accession>
<gene>
    <name evidence="3" type="ORF">UR63_C0047G0005</name>
</gene>
<keyword evidence="2" id="KW-0949">S-adenosyl-L-methionine</keyword>
<dbReference type="EMBL" id="LBPX01000047">
    <property type="protein sequence ID" value="KKP65667.1"/>
    <property type="molecule type" value="Genomic_DNA"/>
</dbReference>
<evidence type="ECO:0000256" key="2">
    <source>
        <dbReference type="ARBA" id="ARBA00022691"/>
    </source>
</evidence>
<dbReference type="Gene3D" id="3.40.50.150">
    <property type="entry name" value="Vaccinia Virus protein VP39"/>
    <property type="match status" value="1"/>
</dbReference>
<evidence type="ECO:0000256" key="1">
    <source>
        <dbReference type="ARBA" id="ARBA00022679"/>
    </source>
</evidence>
<sequence>MIKRHLNIIKKSLKKLGIYLTNNHSLNLSKIKKSMSILENIFSIHNLNSKDFRELIKYCKENNFLSLFQKSYETYEINLEKEFAKSFIKEKNNNDKNNLKKYHFYNGYLAAVKKEASLARIKPNDKVAFIGSGAMPMTAIILYELKEASIDCIEKDGESVELSKKIIKKLKYDKYIKVINRNAIDLNFSKYSVILLAVMSKPKNNLMKVVWKSILPGTRIVYRLPNIVRQALYEDTSNVINTYRKFEKKRVRRKGSSTLILLVKN</sequence>
<name>A0A0G0EEA8_9BACT</name>
<dbReference type="Pfam" id="PF03059">
    <property type="entry name" value="NAS"/>
    <property type="match status" value="1"/>
</dbReference>
<dbReference type="AlphaFoldDB" id="A0A0G0EEA8"/>
<protein>
    <recommendedName>
        <fullName evidence="5">Nicotianamine synthase protein</fullName>
    </recommendedName>
</protein>